<sequence>MPQDSEAALVRKPSSLLSVIADLPRSPRVLTALFMPLVSSVVNSMEELTLPLHLQAVWGLDSSQVGLVYLAAFIPALLTE</sequence>
<proteinExistence type="predicted"/>
<evidence type="ECO:0000313" key="2">
    <source>
        <dbReference type="Proteomes" id="UP000054217"/>
    </source>
</evidence>
<dbReference type="AlphaFoldDB" id="A0A0C3NHJ5"/>
<dbReference type="Proteomes" id="UP000054217">
    <property type="component" value="Unassembled WGS sequence"/>
</dbReference>
<dbReference type="InterPro" id="IPR036259">
    <property type="entry name" value="MFS_trans_sf"/>
</dbReference>
<gene>
    <name evidence="1" type="ORF">M404DRAFT_29411</name>
</gene>
<dbReference type="SUPFAM" id="SSF103473">
    <property type="entry name" value="MFS general substrate transporter"/>
    <property type="match status" value="1"/>
</dbReference>
<accession>A0A0C3NHJ5</accession>
<organism evidence="1 2">
    <name type="scientific">Pisolithus tinctorius Marx 270</name>
    <dbReference type="NCBI Taxonomy" id="870435"/>
    <lineage>
        <taxon>Eukaryota</taxon>
        <taxon>Fungi</taxon>
        <taxon>Dikarya</taxon>
        <taxon>Basidiomycota</taxon>
        <taxon>Agaricomycotina</taxon>
        <taxon>Agaricomycetes</taxon>
        <taxon>Agaricomycetidae</taxon>
        <taxon>Boletales</taxon>
        <taxon>Sclerodermatineae</taxon>
        <taxon>Pisolithaceae</taxon>
        <taxon>Pisolithus</taxon>
    </lineage>
</organism>
<dbReference type="InParanoid" id="A0A0C3NHJ5"/>
<dbReference type="HOGENOM" id="CLU_2590725_0_0_1"/>
<evidence type="ECO:0000313" key="1">
    <source>
        <dbReference type="EMBL" id="KIO00495.1"/>
    </source>
</evidence>
<name>A0A0C3NHJ5_PISTI</name>
<reference evidence="1 2" key="1">
    <citation type="submission" date="2014-04" db="EMBL/GenBank/DDBJ databases">
        <authorList>
            <consortium name="DOE Joint Genome Institute"/>
            <person name="Kuo A."/>
            <person name="Kohler A."/>
            <person name="Costa M.D."/>
            <person name="Nagy L.G."/>
            <person name="Floudas D."/>
            <person name="Copeland A."/>
            <person name="Barry K.W."/>
            <person name="Cichocki N."/>
            <person name="Veneault-Fourrey C."/>
            <person name="LaButti K."/>
            <person name="Lindquist E.A."/>
            <person name="Lipzen A."/>
            <person name="Lundell T."/>
            <person name="Morin E."/>
            <person name="Murat C."/>
            <person name="Sun H."/>
            <person name="Tunlid A."/>
            <person name="Henrissat B."/>
            <person name="Grigoriev I.V."/>
            <person name="Hibbett D.S."/>
            <person name="Martin F."/>
            <person name="Nordberg H.P."/>
            <person name="Cantor M.N."/>
            <person name="Hua S.X."/>
        </authorList>
    </citation>
    <scope>NUCLEOTIDE SEQUENCE [LARGE SCALE GENOMIC DNA]</scope>
    <source>
        <strain evidence="1 2">Marx 270</strain>
    </source>
</reference>
<dbReference type="EMBL" id="KN831995">
    <property type="protein sequence ID" value="KIO00495.1"/>
    <property type="molecule type" value="Genomic_DNA"/>
</dbReference>
<keyword evidence="2" id="KW-1185">Reference proteome</keyword>
<dbReference type="OrthoDB" id="440553at2759"/>
<reference evidence="2" key="2">
    <citation type="submission" date="2015-01" db="EMBL/GenBank/DDBJ databases">
        <title>Evolutionary Origins and Diversification of the Mycorrhizal Mutualists.</title>
        <authorList>
            <consortium name="DOE Joint Genome Institute"/>
            <consortium name="Mycorrhizal Genomics Consortium"/>
            <person name="Kohler A."/>
            <person name="Kuo A."/>
            <person name="Nagy L.G."/>
            <person name="Floudas D."/>
            <person name="Copeland A."/>
            <person name="Barry K.W."/>
            <person name="Cichocki N."/>
            <person name="Veneault-Fourrey C."/>
            <person name="LaButti K."/>
            <person name="Lindquist E.A."/>
            <person name="Lipzen A."/>
            <person name="Lundell T."/>
            <person name="Morin E."/>
            <person name="Murat C."/>
            <person name="Riley R."/>
            <person name="Ohm R."/>
            <person name="Sun H."/>
            <person name="Tunlid A."/>
            <person name="Henrissat B."/>
            <person name="Grigoriev I.V."/>
            <person name="Hibbett D.S."/>
            <person name="Martin F."/>
        </authorList>
    </citation>
    <scope>NUCLEOTIDE SEQUENCE [LARGE SCALE GENOMIC DNA]</scope>
    <source>
        <strain evidence="2">Marx 270</strain>
    </source>
</reference>
<dbReference type="STRING" id="870435.A0A0C3NHJ5"/>
<protein>
    <recommendedName>
        <fullName evidence="3">Major facilitator superfamily (MFS) profile domain-containing protein</fullName>
    </recommendedName>
</protein>
<evidence type="ECO:0008006" key="3">
    <source>
        <dbReference type="Google" id="ProtNLM"/>
    </source>
</evidence>